<feature type="domain" description="Poly(A) RNA polymerase mitochondrial-like central palm" evidence="7">
    <location>
        <begin position="428"/>
        <end position="554"/>
    </location>
</feature>
<evidence type="ECO:0000259" key="7">
    <source>
        <dbReference type="Pfam" id="PF22600"/>
    </source>
</evidence>
<organism evidence="8 9">
    <name type="scientific">Chrysodeixis includens</name>
    <name type="common">Soybean looper</name>
    <name type="synonym">Pseudoplusia includens</name>
    <dbReference type="NCBI Taxonomy" id="689277"/>
    <lineage>
        <taxon>Eukaryota</taxon>
        <taxon>Metazoa</taxon>
        <taxon>Ecdysozoa</taxon>
        <taxon>Arthropoda</taxon>
        <taxon>Hexapoda</taxon>
        <taxon>Insecta</taxon>
        <taxon>Pterygota</taxon>
        <taxon>Neoptera</taxon>
        <taxon>Endopterygota</taxon>
        <taxon>Lepidoptera</taxon>
        <taxon>Glossata</taxon>
        <taxon>Ditrysia</taxon>
        <taxon>Noctuoidea</taxon>
        <taxon>Noctuidae</taxon>
        <taxon>Plusiinae</taxon>
        <taxon>Chrysodeixis</taxon>
    </lineage>
</organism>
<dbReference type="AlphaFoldDB" id="A0A9N8L0K7"/>
<evidence type="ECO:0000256" key="4">
    <source>
        <dbReference type="ARBA" id="ARBA00022723"/>
    </source>
</evidence>
<dbReference type="SUPFAM" id="SSF81301">
    <property type="entry name" value="Nucleotidyltransferase"/>
    <property type="match status" value="2"/>
</dbReference>
<dbReference type="InterPro" id="IPR043519">
    <property type="entry name" value="NT_sf"/>
</dbReference>
<dbReference type="Pfam" id="PF22600">
    <property type="entry name" value="MTPAP-like_central"/>
    <property type="match status" value="2"/>
</dbReference>
<dbReference type="SUPFAM" id="SSF81631">
    <property type="entry name" value="PAP/OAS1 substrate-binding domain"/>
    <property type="match status" value="2"/>
</dbReference>
<keyword evidence="4" id="KW-0479">Metal-binding</keyword>
<keyword evidence="3" id="KW-0808">Transferase</keyword>
<evidence type="ECO:0000313" key="8">
    <source>
        <dbReference type="EMBL" id="CAD0197965.1"/>
    </source>
</evidence>
<dbReference type="InterPro" id="IPR054708">
    <property type="entry name" value="MTPAP-like_central"/>
</dbReference>
<evidence type="ECO:0000259" key="6">
    <source>
        <dbReference type="Pfam" id="PF03828"/>
    </source>
</evidence>
<keyword evidence="9" id="KW-1185">Reference proteome</keyword>
<evidence type="ECO:0000256" key="3">
    <source>
        <dbReference type="ARBA" id="ARBA00022679"/>
    </source>
</evidence>
<dbReference type="GO" id="GO:0046872">
    <property type="term" value="F:metal ion binding"/>
    <property type="evidence" value="ECO:0007669"/>
    <property type="project" value="UniProtKB-KW"/>
</dbReference>
<dbReference type="GO" id="GO:0031123">
    <property type="term" value="P:RNA 3'-end processing"/>
    <property type="evidence" value="ECO:0007669"/>
    <property type="project" value="TreeGrafter"/>
</dbReference>
<gene>
    <name evidence="8" type="ORF">CINC_LOCUS12243</name>
</gene>
<evidence type="ECO:0000256" key="1">
    <source>
        <dbReference type="ARBA" id="ARBA00001936"/>
    </source>
</evidence>
<evidence type="ECO:0000256" key="2">
    <source>
        <dbReference type="ARBA" id="ARBA00001946"/>
    </source>
</evidence>
<dbReference type="Gene3D" id="1.10.1410.10">
    <property type="match status" value="2"/>
</dbReference>
<dbReference type="OrthoDB" id="419694at2759"/>
<feature type="domain" description="PAP-associated" evidence="6">
    <location>
        <begin position="634"/>
        <end position="708"/>
    </location>
</feature>
<dbReference type="CDD" id="cd05402">
    <property type="entry name" value="NT_PAP_TUTase"/>
    <property type="match status" value="1"/>
</dbReference>
<dbReference type="GO" id="GO:1990817">
    <property type="term" value="F:poly(A) RNA polymerase activity"/>
    <property type="evidence" value="ECO:0007669"/>
    <property type="project" value="UniProtKB-ARBA"/>
</dbReference>
<dbReference type="PANTHER" id="PTHR12271">
    <property type="entry name" value="POLY A POLYMERASE CID PAP -RELATED"/>
    <property type="match status" value="1"/>
</dbReference>
<comment type="cofactor">
    <cofactor evidence="2">
        <name>Mg(2+)</name>
        <dbReference type="ChEBI" id="CHEBI:18420"/>
    </cofactor>
</comment>
<dbReference type="EMBL" id="LR824010">
    <property type="protein sequence ID" value="CAD0197965.1"/>
    <property type="molecule type" value="Genomic_DNA"/>
</dbReference>
<keyword evidence="5" id="KW-0460">Magnesium</keyword>
<sequence length="757" mass="86134">MEEKVDILDTSQLSFEGDFDAQVQEILQFVRLTADRVQELRLIFIDLEEALQQLVPGCQVVPFGSIVTGLGIQTSDVDCHVYLPPNIRPTMRHVTGTRNILKRYFRTFDQVVAITAAKVPIVKFIHLPTSCECDVNFHSPIGVNNSQLIALLLNWDKRALPLAVLIKYWSKVYRFTGTNLMANYSLILMLIFYLQTLKILPSVYDLQKHTPPDFVENWNAAFDGDVCNNSNTSGLSLYELMGGFFTYYGTFNYQQNVISPYLGRVISRKNLDDLSSLPEELSLYKEHVSYGICVKIRLDTKVCVQDPFQHNKNCTVAIYEKLVQRIIALFRWASKKYEEEPASNFLKSILTEDAYLVPMPPSPPTPQIPRNTAETVTTHQKVRVKQNKINKNNSKKIKRIAVEVLALVLVCVGQWQRCELQRAAGFAAQARALLAARARLLRDVRDVLRQAWPGVEVLPIGSLATRLAFKGSDVDLVAMVNDGNDASEERQVSRALALFRRDARFGRVFRRGARAGARRTRVLHLTHTATDTLCDLSFTSQTSVENNLLLSYYLKLDERIKPLISLIKIWIKQLENPNNFRSHILNLLVIFYMEQKNIVPPPIALQQEVRDNYANIWNTNFTLISFETKNTESLYQLLGGFFKYYSTLNFRDNVLAVRNGKVYSRNVFRNISTIPDEFTAYRNYLKRPDSSPLDLDTDLCIQDAFGQNNNVADTVPSDLAADLLSHLKTAAKAFDEVPNDRFLPAILTKITKTGRPD</sequence>
<dbReference type="InterPro" id="IPR002058">
    <property type="entry name" value="PAP_assoc"/>
</dbReference>
<accession>A0A9N8L0K7</accession>
<evidence type="ECO:0000256" key="5">
    <source>
        <dbReference type="ARBA" id="ARBA00022842"/>
    </source>
</evidence>
<feature type="domain" description="PAP-associated" evidence="6">
    <location>
        <begin position="238"/>
        <end position="311"/>
    </location>
</feature>
<dbReference type="Pfam" id="PF03828">
    <property type="entry name" value="PAP_assoc"/>
    <property type="match status" value="2"/>
</dbReference>
<comment type="cofactor">
    <cofactor evidence="1">
        <name>Mn(2+)</name>
        <dbReference type="ChEBI" id="CHEBI:29035"/>
    </cofactor>
</comment>
<protein>
    <submittedName>
        <fullName evidence="8">Uncharacterized protein</fullName>
    </submittedName>
</protein>
<evidence type="ECO:0000313" key="9">
    <source>
        <dbReference type="Proteomes" id="UP001154114"/>
    </source>
</evidence>
<dbReference type="PANTHER" id="PTHR12271:SF66">
    <property type="entry name" value="TERMINAL URIDYLYLTRANSFERASE TAILOR"/>
    <property type="match status" value="1"/>
</dbReference>
<name>A0A9N8L0K7_CHRIL</name>
<feature type="domain" description="Poly(A) RNA polymerase mitochondrial-like central palm" evidence="7">
    <location>
        <begin position="20"/>
        <end position="151"/>
    </location>
</feature>
<dbReference type="Gene3D" id="3.30.460.10">
    <property type="entry name" value="Beta Polymerase, domain 2"/>
    <property type="match status" value="2"/>
</dbReference>
<dbReference type="Proteomes" id="UP001154114">
    <property type="component" value="Chromosome 7"/>
</dbReference>
<reference evidence="8" key="1">
    <citation type="submission" date="2021-12" db="EMBL/GenBank/DDBJ databases">
        <authorList>
            <person name="King R."/>
        </authorList>
    </citation>
    <scope>NUCLEOTIDE SEQUENCE</scope>
</reference>
<proteinExistence type="predicted"/>
<dbReference type="GO" id="GO:0050265">
    <property type="term" value="F:RNA uridylyltransferase activity"/>
    <property type="evidence" value="ECO:0007669"/>
    <property type="project" value="TreeGrafter"/>
</dbReference>